<dbReference type="AlphaFoldDB" id="A0A9D4BVS5"/>
<sequence>MYPVRFTRTQNTMYGHSNITVSPKTASHLLHEAQDQQVLPEYDCNTPQEPLLATVKQQKLAWFGHVIRHDFLCNTVLHGKLKELSSNIFPIVTPF</sequence>
<dbReference type="EMBL" id="JAIWYP010000014">
    <property type="protein sequence ID" value="KAH3711139.1"/>
    <property type="molecule type" value="Genomic_DNA"/>
</dbReference>
<organism evidence="1 2">
    <name type="scientific">Dreissena polymorpha</name>
    <name type="common">Zebra mussel</name>
    <name type="synonym">Mytilus polymorpha</name>
    <dbReference type="NCBI Taxonomy" id="45954"/>
    <lineage>
        <taxon>Eukaryota</taxon>
        <taxon>Metazoa</taxon>
        <taxon>Spiralia</taxon>
        <taxon>Lophotrochozoa</taxon>
        <taxon>Mollusca</taxon>
        <taxon>Bivalvia</taxon>
        <taxon>Autobranchia</taxon>
        <taxon>Heteroconchia</taxon>
        <taxon>Euheterodonta</taxon>
        <taxon>Imparidentia</taxon>
        <taxon>Neoheterodontei</taxon>
        <taxon>Myida</taxon>
        <taxon>Dreissenoidea</taxon>
        <taxon>Dreissenidae</taxon>
        <taxon>Dreissena</taxon>
    </lineage>
</organism>
<accession>A0A9D4BVS5</accession>
<gene>
    <name evidence="1" type="ORF">DPMN_070639</name>
</gene>
<keyword evidence="2" id="KW-1185">Reference proteome</keyword>
<reference evidence="1" key="1">
    <citation type="journal article" date="2019" name="bioRxiv">
        <title>The Genome of the Zebra Mussel, Dreissena polymorpha: A Resource for Invasive Species Research.</title>
        <authorList>
            <person name="McCartney M.A."/>
            <person name="Auch B."/>
            <person name="Kono T."/>
            <person name="Mallez S."/>
            <person name="Zhang Y."/>
            <person name="Obille A."/>
            <person name="Becker A."/>
            <person name="Abrahante J.E."/>
            <person name="Garbe J."/>
            <person name="Badalamenti J.P."/>
            <person name="Herman A."/>
            <person name="Mangelson H."/>
            <person name="Liachko I."/>
            <person name="Sullivan S."/>
            <person name="Sone E.D."/>
            <person name="Koren S."/>
            <person name="Silverstein K.A.T."/>
            <person name="Beckman K.B."/>
            <person name="Gohl D.M."/>
        </authorList>
    </citation>
    <scope>NUCLEOTIDE SEQUENCE</scope>
    <source>
        <strain evidence="1">Duluth1</strain>
        <tissue evidence="1">Whole animal</tissue>
    </source>
</reference>
<comment type="caution">
    <text evidence="1">The sequence shown here is derived from an EMBL/GenBank/DDBJ whole genome shotgun (WGS) entry which is preliminary data.</text>
</comment>
<evidence type="ECO:0000313" key="2">
    <source>
        <dbReference type="Proteomes" id="UP000828390"/>
    </source>
</evidence>
<name>A0A9D4BVS5_DREPO</name>
<proteinExistence type="predicted"/>
<protein>
    <submittedName>
        <fullName evidence="1">Uncharacterized protein</fullName>
    </submittedName>
</protein>
<reference evidence="1" key="2">
    <citation type="submission" date="2020-11" db="EMBL/GenBank/DDBJ databases">
        <authorList>
            <person name="McCartney M.A."/>
            <person name="Auch B."/>
            <person name="Kono T."/>
            <person name="Mallez S."/>
            <person name="Becker A."/>
            <person name="Gohl D.M."/>
            <person name="Silverstein K.A.T."/>
            <person name="Koren S."/>
            <person name="Bechman K.B."/>
            <person name="Herman A."/>
            <person name="Abrahante J.E."/>
            <person name="Garbe J."/>
        </authorList>
    </citation>
    <scope>NUCLEOTIDE SEQUENCE</scope>
    <source>
        <strain evidence="1">Duluth1</strain>
        <tissue evidence="1">Whole animal</tissue>
    </source>
</reference>
<dbReference type="Proteomes" id="UP000828390">
    <property type="component" value="Unassembled WGS sequence"/>
</dbReference>
<evidence type="ECO:0000313" key="1">
    <source>
        <dbReference type="EMBL" id="KAH3711139.1"/>
    </source>
</evidence>